<dbReference type="CDD" id="cd09854">
    <property type="entry name" value="PIN_VapC-like"/>
    <property type="match status" value="1"/>
</dbReference>
<organism evidence="2 3">
    <name type="scientific">Candidatus Roizmanbacteria bacterium RIFCSPHIGHO2_01_FULL_39_12c</name>
    <dbReference type="NCBI Taxonomy" id="1802031"/>
    <lineage>
        <taxon>Bacteria</taxon>
        <taxon>Candidatus Roizmaniibacteriota</taxon>
    </lineage>
</organism>
<dbReference type="InterPro" id="IPR002716">
    <property type="entry name" value="PIN_dom"/>
</dbReference>
<dbReference type="EMBL" id="MFZG01000043">
    <property type="protein sequence ID" value="OGK14984.1"/>
    <property type="molecule type" value="Genomic_DNA"/>
</dbReference>
<gene>
    <name evidence="2" type="ORF">A2774_01035</name>
</gene>
<reference evidence="2 3" key="1">
    <citation type="journal article" date="2016" name="Nat. Commun.">
        <title>Thousands of microbial genomes shed light on interconnected biogeochemical processes in an aquifer system.</title>
        <authorList>
            <person name="Anantharaman K."/>
            <person name="Brown C.T."/>
            <person name="Hug L.A."/>
            <person name="Sharon I."/>
            <person name="Castelle C.J."/>
            <person name="Probst A.J."/>
            <person name="Thomas B.C."/>
            <person name="Singh A."/>
            <person name="Wilkins M.J."/>
            <person name="Karaoz U."/>
            <person name="Brodie E.L."/>
            <person name="Williams K.H."/>
            <person name="Hubbard S.S."/>
            <person name="Banfield J.F."/>
        </authorList>
    </citation>
    <scope>NUCLEOTIDE SEQUENCE [LARGE SCALE GENOMIC DNA]</scope>
</reference>
<dbReference type="PANTHER" id="PTHR38826:SF5">
    <property type="entry name" value="RIBONUCLEASE VAPC13"/>
    <property type="match status" value="1"/>
</dbReference>
<evidence type="ECO:0000259" key="1">
    <source>
        <dbReference type="Pfam" id="PF01850"/>
    </source>
</evidence>
<dbReference type="Proteomes" id="UP000177208">
    <property type="component" value="Unassembled WGS sequence"/>
</dbReference>
<dbReference type="Pfam" id="PF01850">
    <property type="entry name" value="PIN"/>
    <property type="match status" value="1"/>
</dbReference>
<sequence length="146" mass="17280">MKSLYFDTDIFIYLSTKTSPFYKKVNELTKYCKNKNIAIFTSTETIQEIIHYGKVFLQLPLSIKIALKTLVLIDNLIPADRELIQKYIELVKTYLNFTKIESRDFIHITSSILYKVDHVITYDKGFKKFKEITSLTPEEYLQKFED</sequence>
<evidence type="ECO:0000313" key="2">
    <source>
        <dbReference type="EMBL" id="OGK14984.1"/>
    </source>
</evidence>
<dbReference type="SUPFAM" id="SSF88723">
    <property type="entry name" value="PIN domain-like"/>
    <property type="match status" value="1"/>
</dbReference>
<dbReference type="InterPro" id="IPR052106">
    <property type="entry name" value="PINc/VapC_TA"/>
</dbReference>
<comment type="caution">
    <text evidence="2">The sequence shown here is derived from an EMBL/GenBank/DDBJ whole genome shotgun (WGS) entry which is preliminary data.</text>
</comment>
<dbReference type="PANTHER" id="PTHR38826">
    <property type="entry name" value="RIBONUCLEASE VAPC13"/>
    <property type="match status" value="1"/>
</dbReference>
<dbReference type="InterPro" id="IPR029060">
    <property type="entry name" value="PIN-like_dom_sf"/>
</dbReference>
<evidence type="ECO:0000313" key="3">
    <source>
        <dbReference type="Proteomes" id="UP000177208"/>
    </source>
</evidence>
<dbReference type="Gene3D" id="3.40.50.1010">
    <property type="entry name" value="5'-nuclease"/>
    <property type="match status" value="1"/>
</dbReference>
<name>A0A1F7G7U2_9BACT</name>
<protein>
    <recommendedName>
        <fullName evidence="1">PIN domain-containing protein</fullName>
    </recommendedName>
</protein>
<accession>A0A1F7G7U2</accession>
<feature type="domain" description="PIN" evidence="1">
    <location>
        <begin position="5"/>
        <end position="130"/>
    </location>
</feature>
<dbReference type="AlphaFoldDB" id="A0A1F7G7U2"/>
<proteinExistence type="predicted"/>